<sequence length="155" mass="17566">MKKSIGIRVTPDCVYYSIIEQGEDVFNLILVDKIKIAKNLDFPEQLKILRTTLLDIINENDINKACIRVTENVSRNISISRISIEGVVQELIASSKIENYKVVQLANIASILGLKVKEVKETIDDKLDFKMVEQFSKHKKEEKESILSAICASKI</sequence>
<dbReference type="RefSeq" id="WP_134435968.1">
    <property type="nucleotide sequence ID" value="NZ_SOML01000003.1"/>
</dbReference>
<reference evidence="1 2" key="1">
    <citation type="submission" date="2019-03" db="EMBL/GenBank/DDBJ databases">
        <title>San Antonio Military Medical Center submission to MRSN (WRAIR), pending publication.</title>
        <authorList>
            <person name="Blyth D.M."/>
            <person name="Mccarthy S.L."/>
            <person name="Schall S.E."/>
            <person name="Stam J.A."/>
            <person name="Ong A.C."/>
            <person name="Mcgann P.T."/>
        </authorList>
    </citation>
    <scope>NUCLEOTIDE SEQUENCE [LARGE SCALE GENOMIC DNA]</scope>
    <source>
        <strain evidence="1 2">MRSN571793</strain>
    </source>
</reference>
<protein>
    <submittedName>
        <fullName evidence="1">Uncharacterized protein</fullName>
    </submittedName>
</protein>
<organism evidence="1 2">
    <name type="scientific">Dysgonomonas capnocytophagoides</name>
    <dbReference type="NCBI Taxonomy" id="45254"/>
    <lineage>
        <taxon>Bacteria</taxon>
        <taxon>Pseudomonadati</taxon>
        <taxon>Bacteroidota</taxon>
        <taxon>Bacteroidia</taxon>
        <taxon>Bacteroidales</taxon>
        <taxon>Dysgonomonadaceae</taxon>
        <taxon>Dysgonomonas</taxon>
    </lineage>
</organism>
<evidence type="ECO:0000313" key="1">
    <source>
        <dbReference type="EMBL" id="TFD97499.1"/>
    </source>
</evidence>
<dbReference type="OrthoDB" id="7605362at2"/>
<keyword evidence="2" id="KW-1185">Reference proteome</keyword>
<comment type="caution">
    <text evidence="1">The sequence shown here is derived from an EMBL/GenBank/DDBJ whole genome shotgun (WGS) entry which is preliminary data.</text>
</comment>
<dbReference type="AlphaFoldDB" id="A0A4Y8L498"/>
<dbReference type="Proteomes" id="UP000297861">
    <property type="component" value="Unassembled WGS sequence"/>
</dbReference>
<accession>A0A4Y8L498</accession>
<name>A0A4Y8L498_9BACT</name>
<gene>
    <name evidence="1" type="ORF">E2605_07485</name>
</gene>
<evidence type="ECO:0000313" key="2">
    <source>
        <dbReference type="Proteomes" id="UP000297861"/>
    </source>
</evidence>
<proteinExistence type="predicted"/>
<dbReference type="EMBL" id="SOML01000003">
    <property type="protein sequence ID" value="TFD97499.1"/>
    <property type="molecule type" value="Genomic_DNA"/>
</dbReference>